<sequence length="73" mass="8127">MFPLNPVKVPATFTPNIFAVKAVRAAVGVQDCANENDEKAMAPNKKNMRMIWVEFCLVFLSTKQVLPQVALAY</sequence>
<protein>
    <submittedName>
        <fullName evidence="1">Uncharacterized protein</fullName>
    </submittedName>
</protein>
<keyword evidence="2" id="KW-1185">Reference proteome</keyword>
<evidence type="ECO:0000313" key="1">
    <source>
        <dbReference type="EMBL" id="GHB80357.1"/>
    </source>
</evidence>
<name>A0A8J3GBV1_9BACT</name>
<organism evidence="1 2">
    <name type="scientific">Persicitalea jodogahamensis</name>
    <dbReference type="NCBI Taxonomy" id="402147"/>
    <lineage>
        <taxon>Bacteria</taxon>
        <taxon>Pseudomonadati</taxon>
        <taxon>Bacteroidota</taxon>
        <taxon>Cytophagia</taxon>
        <taxon>Cytophagales</taxon>
        <taxon>Spirosomataceae</taxon>
        <taxon>Persicitalea</taxon>
    </lineage>
</organism>
<dbReference type="Proteomes" id="UP000598271">
    <property type="component" value="Unassembled WGS sequence"/>
</dbReference>
<evidence type="ECO:0000313" key="2">
    <source>
        <dbReference type="Proteomes" id="UP000598271"/>
    </source>
</evidence>
<proteinExistence type="predicted"/>
<dbReference type="EMBL" id="BMXF01000004">
    <property type="protein sequence ID" value="GHB80357.1"/>
    <property type="molecule type" value="Genomic_DNA"/>
</dbReference>
<accession>A0A8J3GBV1</accession>
<dbReference type="AlphaFoldDB" id="A0A8J3GBV1"/>
<comment type="caution">
    <text evidence="1">The sequence shown here is derived from an EMBL/GenBank/DDBJ whole genome shotgun (WGS) entry which is preliminary data.</text>
</comment>
<reference evidence="1 2" key="1">
    <citation type="journal article" date="2014" name="Int. J. Syst. Evol. Microbiol.">
        <title>Complete genome sequence of Corynebacterium casei LMG S-19264T (=DSM 44701T), isolated from a smear-ripened cheese.</title>
        <authorList>
            <consortium name="US DOE Joint Genome Institute (JGI-PGF)"/>
            <person name="Walter F."/>
            <person name="Albersmeier A."/>
            <person name="Kalinowski J."/>
            <person name="Ruckert C."/>
        </authorList>
    </citation>
    <scope>NUCLEOTIDE SEQUENCE [LARGE SCALE GENOMIC DNA]</scope>
    <source>
        <strain evidence="1 2">KCTC 12866</strain>
    </source>
</reference>
<gene>
    <name evidence="1" type="ORF">GCM10007390_38260</name>
</gene>